<proteinExistence type="predicted"/>
<name>A0ABU2Y601_9FLAO</name>
<keyword evidence="1" id="KW-0812">Transmembrane</keyword>
<dbReference type="Proteomes" id="UP001252186">
    <property type="component" value="Unassembled WGS sequence"/>
</dbReference>
<keyword evidence="1" id="KW-1133">Transmembrane helix</keyword>
<evidence type="ECO:0000313" key="3">
    <source>
        <dbReference type="Proteomes" id="UP001252186"/>
    </source>
</evidence>
<feature type="transmembrane region" description="Helical" evidence="1">
    <location>
        <begin position="7"/>
        <end position="23"/>
    </location>
</feature>
<keyword evidence="3" id="KW-1185">Reference proteome</keyword>
<evidence type="ECO:0000313" key="2">
    <source>
        <dbReference type="EMBL" id="MDT0553629.1"/>
    </source>
</evidence>
<protein>
    <submittedName>
        <fullName evidence="2">Uncharacterized protein</fullName>
    </submittedName>
</protein>
<dbReference type="RefSeq" id="WP_311593717.1">
    <property type="nucleotide sequence ID" value="NZ_JAVRHV010000005.1"/>
</dbReference>
<gene>
    <name evidence="2" type="ORF">RM519_10265</name>
</gene>
<sequence>MKRLYKIIILFFLIFLVGIYFTVRSINTTLSTEEKTEIISVAPLSSLYTVTKL</sequence>
<evidence type="ECO:0000256" key="1">
    <source>
        <dbReference type="SAM" id="Phobius"/>
    </source>
</evidence>
<comment type="caution">
    <text evidence="2">The sequence shown here is derived from an EMBL/GenBank/DDBJ whole genome shotgun (WGS) entry which is preliminary data.</text>
</comment>
<dbReference type="EMBL" id="JAVRHV010000005">
    <property type="protein sequence ID" value="MDT0553629.1"/>
    <property type="molecule type" value="Genomic_DNA"/>
</dbReference>
<keyword evidence="1" id="KW-0472">Membrane</keyword>
<reference evidence="2 3" key="1">
    <citation type="submission" date="2023-09" db="EMBL/GenBank/DDBJ databases">
        <authorList>
            <person name="Rey-Velasco X."/>
        </authorList>
    </citation>
    <scope>NUCLEOTIDE SEQUENCE [LARGE SCALE GENOMIC DNA]</scope>
    <source>
        <strain evidence="2 3">P050</strain>
    </source>
</reference>
<accession>A0ABU2Y601</accession>
<organism evidence="2 3">
    <name type="scientific">Urechidicola vernalis</name>
    <dbReference type="NCBI Taxonomy" id="3075600"/>
    <lineage>
        <taxon>Bacteria</taxon>
        <taxon>Pseudomonadati</taxon>
        <taxon>Bacteroidota</taxon>
        <taxon>Flavobacteriia</taxon>
        <taxon>Flavobacteriales</taxon>
        <taxon>Flavobacteriaceae</taxon>
        <taxon>Urechidicola</taxon>
    </lineage>
</organism>